<name>A0ABY7E4C6_MYAAR</name>
<dbReference type="SMART" id="SM00219">
    <property type="entry name" value="TyrKc"/>
    <property type="match status" value="1"/>
</dbReference>
<dbReference type="Gene3D" id="3.80.10.10">
    <property type="entry name" value="Ribonuclease Inhibitor"/>
    <property type="match status" value="1"/>
</dbReference>
<dbReference type="Gene3D" id="1.10.510.10">
    <property type="entry name" value="Transferase(Phosphotransferase) domain 1"/>
    <property type="match status" value="1"/>
</dbReference>
<evidence type="ECO:0000256" key="6">
    <source>
        <dbReference type="PROSITE-ProRule" id="PRU10141"/>
    </source>
</evidence>
<feature type="transmembrane region" description="Helical" evidence="7">
    <location>
        <begin position="479"/>
        <end position="502"/>
    </location>
</feature>
<dbReference type="Proteomes" id="UP001164746">
    <property type="component" value="Chromosome 4"/>
</dbReference>
<comment type="catalytic activity">
    <reaction evidence="5">
        <text>L-tyrosyl-[protein] + ATP = O-phospho-L-tyrosyl-[protein] + ADP + H(+)</text>
        <dbReference type="Rhea" id="RHEA:10596"/>
        <dbReference type="Rhea" id="RHEA-COMP:10136"/>
        <dbReference type="Rhea" id="RHEA-COMP:20101"/>
        <dbReference type="ChEBI" id="CHEBI:15378"/>
        <dbReference type="ChEBI" id="CHEBI:30616"/>
        <dbReference type="ChEBI" id="CHEBI:46858"/>
        <dbReference type="ChEBI" id="CHEBI:61978"/>
        <dbReference type="ChEBI" id="CHEBI:456216"/>
        <dbReference type="EC" id="2.7.10.1"/>
    </reaction>
</comment>
<keyword evidence="7" id="KW-0472">Membrane</keyword>
<feature type="binding site" evidence="6">
    <location>
        <position position="634"/>
    </location>
    <ligand>
        <name>ATP</name>
        <dbReference type="ChEBI" id="CHEBI:30616"/>
    </ligand>
</feature>
<dbReference type="InterPro" id="IPR020635">
    <property type="entry name" value="Tyr_kinase_cat_dom"/>
</dbReference>
<evidence type="ECO:0000256" key="3">
    <source>
        <dbReference type="ARBA" id="ARBA00022729"/>
    </source>
</evidence>
<dbReference type="InterPro" id="IPR001611">
    <property type="entry name" value="Leu-rich_rpt"/>
</dbReference>
<accession>A0ABY7E4C6</accession>
<dbReference type="SUPFAM" id="SSF52058">
    <property type="entry name" value="L domain-like"/>
    <property type="match status" value="1"/>
</dbReference>
<keyword evidence="6" id="KW-0547">Nucleotide-binding</keyword>
<dbReference type="InterPro" id="IPR003591">
    <property type="entry name" value="Leu-rich_rpt_typical-subtyp"/>
</dbReference>
<dbReference type="PROSITE" id="PS00107">
    <property type="entry name" value="PROTEIN_KINASE_ATP"/>
    <property type="match status" value="1"/>
</dbReference>
<evidence type="ECO:0000259" key="8">
    <source>
        <dbReference type="PROSITE" id="PS50011"/>
    </source>
</evidence>
<dbReference type="InterPro" id="IPR017441">
    <property type="entry name" value="Protein_kinase_ATP_BS"/>
</dbReference>
<keyword evidence="3" id="KW-0732">Signal</keyword>
<dbReference type="PRINTS" id="PR00109">
    <property type="entry name" value="TYRKINASE"/>
</dbReference>
<dbReference type="PROSITE" id="PS00109">
    <property type="entry name" value="PROTEIN_KINASE_TYR"/>
    <property type="match status" value="1"/>
</dbReference>
<evidence type="ECO:0000256" key="2">
    <source>
        <dbReference type="ARBA" id="ARBA00022614"/>
    </source>
</evidence>
<dbReference type="EMBL" id="CP111015">
    <property type="protein sequence ID" value="WAR03827.1"/>
    <property type="molecule type" value="Genomic_DNA"/>
</dbReference>
<comment type="subcellular location">
    <subcellularLocation>
        <location evidence="1">Membrane</location>
        <topology evidence="1">Single-pass membrane protein</topology>
    </subcellularLocation>
</comment>
<keyword evidence="7" id="KW-0812">Transmembrane</keyword>
<feature type="domain" description="Protein kinase" evidence="8">
    <location>
        <begin position="538"/>
        <end position="854"/>
    </location>
</feature>
<evidence type="ECO:0000256" key="4">
    <source>
        <dbReference type="ARBA" id="ARBA00022737"/>
    </source>
</evidence>
<evidence type="ECO:0000313" key="10">
    <source>
        <dbReference type="Proteomes" id="UP001164746"/>
    </source>
</evidence>
<gene>
    <name evidence="9" type="ORF">MAR_010385</name>
</gene>
<keyword evidence="4" id="KW-0677">Repeat</keyword>
<organism evidence="9 10">
    <name type="scientific">Mya arenaria</name>
    <name type="common">Soft-shell clam</name>
    <dbReference type="NCBI Taxonomy" id="6604"/>
    <lineage>
        <taxon>Eukaryota</taxon>
        <taxon>Metazoa</taxon>
        <taxon>Spiralia</taxon>
        <taxon>Lophotrochozoa</taxon>
        <taxon>Mollusca</taxon>
        <taxon>Bivalvia</taxon>
        <taxon>Autobranchia</taxon>
        <taxon>Heteroconchia</taxon>
        <taxon>Euheterodonta</taxon>
        <taxon>Imparidentia</taxon>
        <taxon>Neoheterodontei</taxon>
        <taxon>Myida</taxon>
        <taxon>Myoidea</taxon>
        <taxon>Myidae</taxon>
        <taxon>Mya</taxon>
    </lineage>
</organism>
<keyword evidence="7" id="KW-1133">Transmembrane helix</keyword>
<dbReference type="SUPFAM" id="SSF56112">
    <property type="entry name" value="Protein kinase-like (PK-like)"/>
    <property type="match status" value="1"/>
</dbReference>
<dbReference type="InterPro" id="IPR032675">
    <property type="entry name" value="LRR_dom_sf"/>
</dbReference>
<dbReference type="CDD" id="cd00192">
    <property type="entry name" value="PTKc"/>
    <property type="match status" value="1"/>
</dbReference>
<dbReference type="SMART" id="SM00082">
    <property type="entry name" value="LRRCT"/>
    <property type="match status" value="1"/>
</dbReference>
<keyword evidence="10" id="KW-1185">Reference proteome</keyword>
<evidence type="ECO:0000256" key="7">
    <source>
        <dbReference type="SAM" id="Phobius"/>
    </source>
</evidence>
<dbReference type="PANTHER" id="PTHR24416">
    <property type="entry name" value="TYROSINE-PROTEIN KINASE RECEPTOR"/>
    <property type="match status" value="1"/>
</dbReference>
<dbReference type="Pfam" id="PF07714">
    <property type="entry name" value="PK_Tyr_Ser-Thr"/>
    <property type="match status" value="1"/>
</dbReference>
<dbReference type="PANTHER" id="PTHR24416:SF617">
    <property type="entry name" value="RET ONCOGENE, ISOFORM A"/>
    <property type="match status" value="1"/>
</dbReference>
<reference evidence="9" key="1">
    <citation type="submission" date="2022-11" db="EMBL/GenBank/DDBJ databases">
        <title>Centuries of genome instability and evolution in soft-shell clam transmissible cancer (bioRxiv).</title>
        <authorList>
            <person name="Hart S.F.M."/>
            <person name="Yonemitsu M.A."/>
            <person name="Giersch R.M."/>
            <person name="Beal B.F."/>
            <person name="Arriagada G."/>
            <person name="Davis B.W."/>
            <person name="Ostrander E.A."/>
            <person name="Goff S.P."/>
            <person name="Metzger M.J."/>
        </authorList>
    </citation>
    <scope>NUCLEOTIDE SEQUENCE</scope>
    <source>
        <strain evidence="9">MELC-2E11</strain>
        <tissue evidence="9">Siphon/mantle</tissue>
    </source>
</reference>
<dbReference type="InterPro" id="IPR000719">
    <property type="entry name" value="Prot_kinase_dom"/>
</dbReference>
<dbReference type="Pfam" id="PF13855">
    <property type="entry name" value="LRR_8"/>
    <property type="match status" value="1"/>
</dbReference>
<dbReference type="InterPro" id="IPR011009">
    <property type="entry name" value="Kinase-like_dom_sf"/>
</dbReference>
<sequence>MPSRYCLRSVRSCVFSPSSVWRSLSRANLSNSTLLKRFQKFSKDVYSCIAYKQRCYFTEYSDLFFLSFHLLNGRVALQGDLVLLHGKEYVCNVIHLVVVLVDHNGTLCIKLLLDDLQLILVLLLQLPKPWLLKAIEYCSSASTRSLASDLITASFRSTTRSNSVSTVFKLMFKPLRRTLASLTGSLEYRVTLGLQPTVSRYTRHTFAFGLEVAQICSRSGGGVNLPSVWRWSKFALGLEEEDSLSGFNLTATQFAECWSEHIRENTKYAELRLSNVSSVTLDAVVDILENTSEHVLNVSLILERDGISYLAPFAFHNLTRLETLSLRFNNLSRIANRTFAKLSRLRALKLSYNRIFAIEAGAFFDFKTIGYMHLGDNEITEIGEDGLGSFPNLAMFSLRGNPWRCDCELRWLADILIQRPDLTDNSPICATPEQLRNMTLDQVNFTRSCGPDTLESTTAVSILENISTPINDIMPPQSLVMYVVGVIGAGLFLIGVAATCMWRRWFLDRCCRHRERLQPLYRVAKHLALNQNYYSPHKSATNRLGGGRVTYTSNNKARLDNYEYDAKDVDEDNLKILDIKNNEEAGELALILDMGGHRGYGKVRLDRPLGFGHFGSVRLGHAILSRHSRRVAVKRIVHGAPTIVMELANGGDLEEYLRHLRPEVSAQIAGLEAPHRREYLQRKQPILYIFMLHVARGMKHLAKLKIVHRDLAARNILICEGQVAKISDFGLSRDIYGKENYRRQTDRPLPFRSLGPESLSSGTFTSKSDVWAFGVLLWEVTSLGERPYEHALAAAPPGVQVHEHLRSLLMSGYRLEWPNLCPVELEEIMKACWALEPADRPDFSCLANRLQHFINTHQQMTSRHITPHTHNDL</sequence>
<dbReference type="InterPro" id="IPR000483">
    <property type="entry name" value="Cys-rich_flank_reg_C"/>
</dbReference>
<evidence type="ECO:0000256" key="1">
    <source>
        <dbReference type="ARBA" id="ARBA00004167"/>
    </source>
</evidence>
<proteinExistence type="predicted"/>
<keyword evidence="6" id="KW-0067">ATP-binding</keyword>
<keyword evidence="2" id="KW-0433">Leucine-rich repeat</keyword>
<dbReference type="InterPro" id="IPR008266">
    <property type="entry name" value="Tyr_kinase_AS"/>
</dbReference>
<evidence type="ECO:0000313" key="9">
    <source>
        <dbReference type="EMBL" id="WAR03827.1"/>
    </source>
</evidence>
<dbReference type="InterPro" id="IPR050122">
    <property type="entry name" value="RTK"/>
</dbReference>
<evidence type="ECO:0000256" key="5">
    <source>
        <dbReference type="ARBA" id="ARBA00051243"/>
    </source>
</evidence>
<dbReference type="SMART" id="SM00369">
    <property type="entry name" value="LRR_TYP"/>
    <property type="match status" value="2"/>
</dbReference>
<dbReference type="PROSITE" id="PS50011">
    <property type="entry name" value="PROTEIN_KINASE_DOM"/>
    <property type="match status" value="1"/>
</dbReference>
<dbReference type="InterPro" id="IPR001245">
    <property type="entry name" value="Ser-Thr/Tyr_kinase_cat_dom"/>
</dbReference>
<protein>
    <submittedName>
        <fullName evidence="9">ROS-like protein</fullName>
    </submittedName>
</protein>